<dbReference type="InterPro" id="IPR036165">
    <property type="entry name" value="YefM-like_sf"/>
</dbReference>
<feature type="compositionally biased region" description="Basic and acidic residues" evidence="2">
    <location>
        <begin position="7"/>
        <end position="21"/>
    </location>
</feature>
<accession>A0A081C6C2</accession>
<evidence type="ECO:0000313" key="4">
    <source>
        <dbReference type="Proteomes" id="UP000030661"/>
    </source>
</evidence>
<dbReference type="AlphaFoldDB" id="A0A081C6C2"/>
<feature type="region of interest" description="Disordered" evidence="2">
    <location>
        <begin position="1"/>
        <end position="21"/>
    </location>
</feature>
<dbReference type="SUPFAM" id="SSF143120">
    <property type="entry name" value="YefM-like"/>
    <property type="match status" value="1"/>
</dbReference>
<evidence type="ECO:0000256" key="1">
    <source>
        <dbReference type="ARBA" id="ARBA00009981"/>
    </source>
</evidence>
<feature type="region of interest" description="Disordered" evidence="2">
    <location>
        <begin position="68"/>
        <end position="87"/>
    </location>
</feature>
<keyword evidence="4" id="KW-1185">Reference proteome</keyword>
<evidence type="ECO:0008006" key="5">
    <source>
        <dbReference type="Google" id="ProtNLM"/>
    </source>
</evidence>
<protein>
    <recommendedName>
        <fullName evidence="5">Antitoxin</fullName>
    </recommendedName>
</protein>
<comment type="similarity">
    <text evidence="1">Belongs to the phD/YefM antitoxin family.</text>
</comment>
<dbReference type="STRING" id="1499967.U27_00018"/>
<reference evidence="3" key="1">
    <citation type="journal article" date="2015" name="PeerJ">
        <title>First genomic representation of candidate bacterial phylum KSB3 points to enhanced environmental sensing as a trigger of wastewater bulking.</title>
        <authorList>
            <person name="Sekiguchi Y."/>
            <person name="Ohashi A."/>
            <person name="Parks D.H."/>
            <person name="Yamauchi T."/>
            <person name="Tyson G.W."/>
            <person name="Hugenholtz P."/>
        </authorList>
    </citation>
    <scope>NUCLEOTIDE SEQUENCE [LARGE SCALE GENOMIC DNA]</scope>
</reference>
<sequence length="87" mass="9603">MNVQTREMTEANHPLADDIPHIESEPIVVMREGKPIAVVVSIDDVDMESLSLSTNPQFLAMIEHARATHTPGTGLSSDEVRKRLRLG</sequence>
<dbReference type="HOGENOM" id="CLU_2477007_0_0_0"/>
<gene>
    <name evidence="3" type="ORF">U27_00018</name>
</gene>
<dbReference type="EMBL" id="DF820472">
    <property type="protein sequence ID" value="GAK60127.1"/>
    <property type="molecule type" value="Genomic_DNA"/>
</dbReference>
<organism evidence="3">
    <name type="scientific">Vecturithrix granuli</name>
    <dbReference type="NCBI Taxonomy" id="1499967"/>
    <lineage>
        <taxon>Bacteria</taxon>
        <taxon>Candidatus Moduliflexota</taxon>
        <taxon>Candidatus Vecturitrichia</taxon>
        <taxon>Candidatus Vecturitrichales</taxon>
        <taxon>Candidatus Vecturitrichaceae</taxon>
        <taxon>Candidatus Vecturithrix</taxon>
    </lineage>
</organism>
<name>A0A081C6C2_VECG1</name>
<proteinExistence type="inferred from homology"/>
<dbReference type="Proteomes" id="UP000030661">
    <property type="component" value="Unassembled WGS sequence"/>
</dbReference>
<evidence type="ECO:0000256" key="2">
    <source>
        <dbReference type="SAM" id="MobiDB-lite"/>
    </source>
</evidence>
<evidence type="ECO:0000313" key="3">
    <source>
        <dbReference type="EMBL" id="GAK60127.1"/>
    </source>
</evidence>